<accession>A0A1I7T6B8</accession>
<organism evidence="1 2">
    <name type="scientific">Caenorhabditis tropicalis</name>
    <dbReference type="NCBI Taxonomy" id="1561998"/>
    <lineage>
        <taxon>Eukaryota</taxon>
        <taxon>Metazoa</taxon>
        <taxon>Ecdysozoa</taxon>
        <taxon>Nematoda</taxon>
        <taxon>Chromadorea</taxon>
        <taxon>Rhabditida</taxon>
        <taxon>Rhabditina</taxon>
        <taxon>Rhabditomorpha</taxon>
        <taxon>Rhabditoidea</taxon>
        <taxon>Rhabditidae</taxon>
        <taxon>Peloderinae</taxon>
        <taxon>Caenorhabditis</taxon>
    </lineage>
</organism>
<sequence>MNRLTLLTMRNIAVKNTIPLSSLEQKKNAWISFEFLNNCNSQLTSNAPFSFNQIAAKKRTLGIDMLSSKVEDKVKTRKRKN</sequence>
<evidence type="ECO:0000313" key="2">
    <source>
        <dbReference type="WBParaSite" id="Csp11.Scaffold520.g2831.t1"/>
    </source>
</evidence>
<evidence type="ECO:0000313" key="1">
    <source>
        <dbReference type="Proteomes" id="UP000095282"/>
    </source>
</evidence>
<keyword evidence="1" id="KW-1185">Reference proteome</keyword>
<name>A0A1I7T6B8_9PELO</name>
<dbReference type="Proteomes" id="UP000095282">
    <property type="component" value="Unplaced"/>
</dbReference>
<proteinExistence type="predicted"/>
<dbReference type="AlphaFoldDB" id="A0A1I7T6B8"/>
<reference evidence="2" key="1">
    <citation type="submission" date="2016-11" db="UniProtKB">
        <authorList>
            <consortium name="WormBaseParasite"/>
        </authorList>
    </citation>
    <scope>IDENTIFICATION</scope>
</reference>
<dbReference type="WBParaSite" id="Csp11.Scaffold520.g2831.t1">
    <property type="protein sequence ID" value="Csp11.Scaffold520.g2831.t1"/>
    <property type="gene ID" value="Csp11.Scaffold520.g2831"/>
</dbReference>
<protein>
    <submittedName>
        <fullName evidence="2">Uncharacterized protein</fullName>
    </submittedName>
</protein>